<comment type="caution">
    <text evidence="2">The sequence shown here is derived from an EMBL/GenBank/DDBJ whole genome shotgun (WGS) entry which is preliminary data.</text>
</comment>
<proteinExistence type="predicted"/>
<evidence type="ECO:0000313" key="2">
    <source>
        <dbReference type="EMBL" id="KAF6020261.1"/>
    </source>
</evidence>
<keyword evidence="1" id="KW-1133">Transmembrane helix</keyword>
<evidence type="ECO:0000313" key="3">
    <source>
        <dbReference type="Proteomes" id="UP000593567"/>
    </source>
</evidence>
<name>A0A7J7J3N3_BUGNE</name>
<reference evidence="2" key="1">
    <citation type="submission" date="2020-06" db="EMBL/GenBank/DDBJ databases">
        <title>Draft genome of Bugula neritina, a colonial animal packing powerful symbionts and potential medicines.</title>
        <authorList>
            <person name="Rayko M."/>
        </authorList>
    </citation>
    <scope>NUCLEOTIDE SEQUENCE [LARGE SCALE GENOMIC DNA]</scope>
    <source>
        <strain evidence="2">Kwan_BN1</strain>
    </source>
</reference>
<feature type="transmembrane region" description="Helical" evidence="1">
    <location>
        <begin position="121"/>
        <end position="146"/>
    </location>
</feature>
<protein>
    <submittedName>
        <fullName evidence="2">Uncharacterized protein</fullName>
    </submittedName>
</protein>
<gene>
    <name evidence="2" type="ORF">EB796_021443</name>
</gene>
<sequence length="340" mass="37965">MTFPPTSDYDYKYTTYSSTFTPDQLSIALNLGHAGLNIVGAVPNLLNVTVLILLVRRYGCTKNAYGLFLAAGLFELGMNILWSIYQLTVYVRKGSPLPISSDPLLYDSNFQYLLINLTPHFLSFLSTASEFVILAMAVISLIGIGLKQFKSWISLSAVIAVIIGALVVSVALSLPGWLLTKLIAWKDRHEISSPDFYGSYVFEYLRAYGIITVYMPYGLTLLLIILLTWATREYSLEEEYHTVVVILTAVLAWKLICETPLILIQALIRWAYLPTANLFTWLEIARYSLVLEYSLKGLIYFSFNSLYRQTALGKAQSVPAAATAAPTAAPQDQGMYSFYT</sequence>
<feature type="transmembrane region" description="Helical" evidence="1">
    <location>
        <begin position="34"/>
        <end position="55"/>
    </location>
</feature>
<dbReference type="EMBL" id="VXIV02003184">
    <property type="protein sequence ID" value="KAF6020261.1"/>
    <property type="molecule type" value="Genomic_DNA"/>
</dbReference>
<evidence type="ECO:0000256" key="1">
    <source>
        <dbReference type="SAM" id="Phobius"/>
    </source>
</evidence>
<dbReference type="Gene3D" id="1.20.1070.10">
    <property type="entry name" value="Rhodopsin 7-helix transmembrane proteins"/>
    <property type="match status" value="1"/>
</dbReference>
<feature type="transmembrane region" description="Helical" evidence="1">
    <location>
        <begin position="242"/>
        <end position="272"/>
    </location>
</feature>
<keyword evidence="1" id="KW-0812">Transmembrane</keyword>
<keyword evidence="1" id="KW-0472">Membrane</keyword>
<feature type="transmembrane region" description="Helical" evidence="1">
    <location>
        <begin position="153"/>
        <end position="178"/>
    </location>
</feature>
<organism evidence="2 3">
    <name type="scientific">Bugula neritina</name>
    <name type="common">Brown bryozoan</name>
    <name type="synonym">Sertularia neritina</name>
    <dbReference type="NCBI Taxonomy" id="10212"/>
    <lineage>
        <taxon>Eukaryota</taxon>
        <taxon>Metazoa</taxon>
        <taxon>Spiralia</taxon>
        <taxon>Lophotrochozoa</taxon>
        <taxon>Bryozoa</taxon>
        <taxon>Gymnolaemata</taxon>
        <taxon>Cheilostomatida</taxon>
        <taxon>Flustrina</taxon>
        <taxon>Buguloidea</taxon>
        <taxon>Bugulidae</taxon>
        <taxon>Bugula</taxon>
    </lineage>
</organism>
<accession>A0A7J7J3N3</accession>
<dbReference type="AlphaFoldDB" id="A0A7J7J3N3"/>
<feature type="transmembrane region" description="Helical" evidence="1">
    <location>
        <begin position="207"/>
        <end position="230"/>
    </location>
</feature>
<dbReference type="SUPFAM" id="SSF81321">
    <property type="entry name" value="Family A G protein-coupled receptor-like"/>
    <property type="match status" value="1"/>
</dbReference>
<feature type="transmembrane region" description="Helical" evidence="1">
    <location>
        <begin position="67"/>
        <end position="85"/>
    </location>
</feature>
<feature type="transmembrane region" description="Helical" evidence="1">
    <location>
        <begin position="284"/>
        <end position="303"/>
    </location>
</feature>
<dbReference type="Proteomes" id="UP000593567">
    <property type="component" value="Unassembled WGS sequence"/>
</dbReference>
<keyword evidence="3" id="KW-1185">Reference proteome</keyword>